<evidence type="ECO:0000313" key="2">
    <source>
        <dbReference type="EMBL" id="RED43243.1"/>
    </source>
</evidence>
<dbReference type="Proteomes" id="UP000256980">
    <property type="component" value="Unassembled WGS sequence"/>
</dbReference>
<organism evidence="2 3">
    <name type="scientific">Winogradskyella eximia</name>
    <dbReference type="NCBI Taxonomy" id="262006"/>
    <lineage>
        <taxon>Bacteria</taxon>
        <taxon>Pseudomonadati</taxon>
        <taxon>Bacteroidota</taxon>
        <taxon>Flavobacteriia</taxon>
        <taxon>Flavobacteriales</taxon>
        <taxon>Flavobacteriaceae</taxon>
        <taxon>Winogradskyella</taxon>
    </lineage>
</organism>
<dbReference type="EMBL" id="QRDV01000006">
    <property type="protein sequence ID" value="RED43243.1"/>
    <property type="molecule type" value="Genomic_DNA"/>
</dbReference>
<dbReference type="Gene3D" id="3.10.620.30">
    <property type="match status" value="1"/>
</dbReference>
<dbReference type="Pfam" id="PF01841">
    <property type="entry name" value="Transglut_core"/>
    <property type="match status" value="1"/>
</dbReference>
<gene>
    <name evidence="2" type="ORF">DFQ10_106156</name>
</gene>
<protein>
    <submittedName>
        <fullName evidence="2">Transglutaminase superfamily protein</fullName>
    </submittedName>
</protein>
<dbReference type="OrthoDB" id="98874at2"/>
<proteinExistence type="predicted"/>
<comment type="caution">
    <text evidence="2">The sequence shown here is derived from an EMBL/GenBank/DDBJ whole genome shotgun (WGS) entry which is preliminary data.</text>
</comment>
<accession>A0A3D9H166</accession>
<evidence type="ECO:0000313" key="3">
    <source>
        <dbReference type="Proteomes" id="UP000256980"/>
    </source>
</evidence>
<reference evidence="2 3" key="1">
    <citation type="submission" date="2018-07" db="EMBL/GenBank/DDBJ databases">
        <title>Genomic Encyclopedia of Type Strains, Phase III (KMG-III): the genomes of soil and plant-associated and newly described type strains.</title>
        <authorList>
            <person name="Whitman W."/>
        </authorList>
    </citation>
    <scope>NUCLEOTIDE SEQUENCE [LARGE SCALE GENOMIC DNA]</scope>
    <source>
        <strain evidence="2 3">CECT 7946</strain>
    </source>
</reference>
<dbReference type="Gene3D" id="2.60.40.3140">
    <property type="match status" value="1"/>
</dbReference>
<feature type="domain" description="Transglutaminase-like" evidence="1">
    <location>
        <begin position="300"/>
        <end position="375"/>
    </location>
</feature>
<dbReference type="Gene3D" id="2.60.120.1130">
    <property type="match status" value="1"/>
</dbReference>
<dbReference type="InterPro" id="IPR002931">
    <property type="entry name" value="Transglutaminase-like"/>
</dbReference>
<evidence type="ECO:0000259" key="1">
    <source>
        <dbReference type="Pfam" id="PF01841"/>
    </source>
</evidence>
<dbReference type="RefSeq" id="WP_115817928.1">
    <property type="nucleotide sequence ID" value="NZ_QRDV01000006.1"/>
</dbReference>
<keyword evidence="3" id="KW-1185">Reference proteome</keyword>
<name>A0A3D9H166_9FLAO</name>
<sequence>MKKTLFIITIVLSFNFLSSQNYDFGKVSKAELEEKYHYKDSSASAAILYRNERIVFNYAENQGFIQNREVHERIKIYNKDGFDWATKKIRLLRSNSQKETLLGLKGFSYNLEQDKIKKEKLKNDGKFEENYNEFLKISSFTMPNVKEGTIIEYKYTITSPRISIDDIIFQFSIPLNKLDIRVETPEYYVYNKQFNLQASYLPKIETSYKNTTIPFSYKIDVFSVNEVDIPALRSEAFAGNINNYRSKLAMELSAYLNNMKLVEKSFSSTWEEVSKTVYDNEDFGGQLGKFNVYKTDLEAILAGVEDDFEKALIVESFVKSKVKWNGHYGKYAENGVRSAYKNGEGNDADINLMVVSMLRSQGVNANPVVLSTRNNGIPLFPSREGFNYVICSVQQNDEYLLIDATEQFSTNNVLPLRVLNWKGRLIEDKNISRWINLKPSKQSSEATMLNVKINDDFTITGKVAKNLSNYIAYFYREKYANMKVEDHIKSLEKDKGDIEISELNVENFKDGAKPIKVNYEYELTDGIDEIGDKLYFTPLLFLSTKENPFKLEERQYPIDFIVPNSEKYIINILIPEGFVVEYLPASEAIQFKNSEVKFSYLAQQNGNYLQLKTQLDIVNPLILPKDYKDFKAFYSKIVEKQTEQIILTKS</sequence>
<dbReference type="AlphaFoldDB" id="A0A3D9H166"/>